<dbReference type="AlphaFoldDB" id="A0AA88D0P9"/>
<feature type="region of interest" description="Disordered" evidence="1">
    <location>
        <begin position="20"/>
        <end position="55"/>
    </location>
</feature>
<evidence type="ECO:0000256" key="1">
    <source>
        <dbReference type="SAM" id="MobiDB-lite"/>
    </source>
</evidence>
<reference evidence="2" key="1">
    <citation type="submission" date="2023-07" db="EMBL/GenBank/DDBJ databases">
        <title>draft genome sequence of fig (Ficus carica).</title>
        <authorList>
            <person name="Takahashi T."/>
            <person name="Nishimura K."/>
        </authorList>
    </citation>
    <scope>NUCLEOTIDE SEQUENCE</scope>
</reference>
<feature type="compositionally biased region" description="Polar residues" evidence="1">
    <location>
        <begin position="81"/>
        <end position="97"/>
    </location>
</feature>
<keyword evidence="3" id="KW-1185">Reference proteome</keyword>
<evidence type="ECO:0000313" key="2">
    <source>
        <dbReference type="EMBL" id="GMN39385.1"/>
    </source>
</evidence>
<gene>
    <name evidence="2" type="ORF">TIFTF001_008624</name>
</gene>
<organism evidence="2 3">
    <name type="scientific">Ficus carica</name>
    <name type="common">Common fig</name>
    <dbReference type="NCBI Taxonomy" id="3494"/>
    <lineage>
        <taxon>Eukaryota</taxon>
        <taxon>Viridiplantae</taxon>
        <taxon>Streptophyta</taxon>
        <taxon>Embryophyta</taxon>
        <taxon>Tracheophyta</taxon>
        <taxon>Spermatophyta</taxon>
        <taxon>Magnoliopsida</taxon>
        <taxon>eudicotyledons</taxon>
        <taxon>Gunneridae</taxon>
        <taxon>Pentapetalae</taxon>
        <taxon>rosids</taxon>
        <taxon>fabids</taxon>
        <taxon>Rosales</taxon>
        <taxon>Moraceae</taxon>
        <taxon>Ficeae</taxon>
        <taxon>Ficus</taxon>
    </lineage>
</organism>
<feature type="region of interest" description="Disordered" evidence="1">
    <location>
        <begin position="73"/>
        <end position="115"/>
    </location>
</feature>
<proteinExistence type="predicted"/>
<feature type="compositionally biased region" description="Basic and acidic residues" evidence="1">
    <location>
        <begin position="28"/>
        <end position="44"/>
    </location>
</feature>
<dbReference type="Proteomes" id="UP001187192">
    <property type="component" value="Unassembled WGS sequence"/>
</dbReference>
<name>A0AA88D0P9_FICCA</name>
<sequence>MPVRCSHRYSHRKFAPAQLATTPPMVELGDKIGDSLDSQRDHLPPPRSPPKRRRATDLVSELVSVQLATSPPMVEIGDGFTTRSPPTAAISSQTLPSCRSGRRAVPPPMVDLSCR</sequence>
<accession>A0AA88D0P9</accession>
<comment type="caution">
    <text evidence="2">The sequence shown here is derived from an EMBL/GenBank/DDBJ whole genome shotgun (WGS) entry which is preliminary data.</text>
</comment>
<evidence type="ECO:0000313" key="3">
    <source>
        <dbReference type="Proteomes" id="UP001187192"/>
    </source>
</evidence>
<dbReference type="EMBL" id="BTGU01000009">
    <property type="protein sequence ID" value="GMN39385.1"/>
    <property type="molecule type" value="Genomic_DNA"/>
</dbReference>
<protein>
    <submittedName>
        <fullName evidence="2">Uncharacterized protein</fullName>
    </submittedName>
</protein>